<comment type="similarity">
    <text evidence="4">Belongs to the AB hydrolase superfamily. Lipase family.</text>
</comment>
<evidence type="ECO:0000313" key="21">
    <source>
        <dbReference type="Proteomes" id="UP000077266"/>
    </source>
</evidence>
<dbReference type="GO" id="GO:0032585">
    <property type="term" value="C:multivesicular body membrane"/>
    <property type="evidence" value="ECO:0007669"/>
    <property type="project" value="UniProtKB-SubCell"/>
</dbReference>
<dbReference type="PANTHER" id="PTHR47175:SF2">
    <property type="entry name" value="LIPASE ATG15-RELATED"/>
    <property type="match status" value="1"/>
</dbReference>
<dbReference type="Proteomes" id="UP000077266">
    <property type="component" value="Unassembled WGS sequence"/>
</dbReference>
<evidence type="ECO:0000256" key="11">
    <source>
        <dbReference type="ARBA" id="ARBA00022968"/>
    </source>
</evidence>
<dbReference type="Gene3D" id="3.40.50.1820">
    <property type="entry name" value="alpha/beta hydrolase"/>
    <property type="match status" value="1"/>
</dbReference>
<keyword evidence="15" id="KW-0472">Membrane</keyword>
<dbReference type="GO" id="GO:0004806">
    <property type="term" value="F:triacylglycerol lipase activity"/>
    <property type="evidence" value="ECO:0007669"/>
    <property type="project" value="UniProtKB-EC"/>
</dbReference>
<sequence>MHLTQPLALLTAALDLQRPFSSPSAAGITFTLRHEHAQSPSGRVVFTDVPSSSSLLQHSYTLSTRTIKTARPQSLDAFHRARRRAQNIPWETPEVEAPDPNSRSTLLTLAKMTNNAYLQPNETGWYELGDDWTVGYPFGWEPDQDGFRGHVFVSADNATVVLSIKGTSMGVLGGGGPTTKKDKQNDNLLFSCCCARVDWTWTTVCGCYGGGWKCDAECVEASLQDDTLFYPIATNLYANLTYMYPHANIWLTGHSLGGALASLLGSTFGSPTIAFESPGDALPASRLHLPLPPNLSHITHIFHTADPIAMGTCTGVLSSCALAGYALESRCHLGKKVVYDSVGELGWAVDIRTHGIVAVIEKVRSFVPFLSSFLTSFLLRRLMDVVVVEAVDGTWWEDGLWTGRNAGDC</sequence>
<dbReference type="InParanoid" id="A0A165F6E4"/>
<evidence type="ECO:0000256" key="3">
    <source>
        <dbReference type="ARBA" id="ARBA00004343"/>
    </source>
</evidence>
<dbReference type="OrthoDB" id="58570at2759"/>
<keyword evidence="8" id="KW-0967">Endosome</keyword>
<keyword evidence="14" id="KW-0443">Lipid metabolism</keyword>
<accession>A0A165F6E4</accession>
<evidence type="ECO:0000256" key="5">
    <source>
        <dbReference type="ARBA" id="ARBA00011137"/>
    </source>
</evidence>
<dbReference type="GO" id="GO:0006660">
    <property type="term" value="P:phosphatidylserine catabolic process"/>
    <property type="evidence" value="ECO:0007669"/>
    <property type="project" value="TreeGrafter"/>
</dbReference>
<comment type="function">
    <text evidence="17">Lipase which is essential for lysis of subvacuolar cytoplasm to vacuole targeted bodies and intravacuolar autophagic bodies. Involved in the lysis of intravacuolar multivesicular body (MVB) vesicles. The intravacuolar membrane disintegration by ATG15 is critical to life span extension.</text>
</comment>
<evidence type="ECO:0000256" key="8">
    <source>
        <dbReference type="ARBA" id="ARBA00022753"/>
    </source>
</evidence>
<keyword evidence="21" id="KW-1185">Reference proteome</keyword>
<dbReference type="GO" id="GO:0004620">
    <property type="term" value="F:phospholipase activity"/>
    <property type="evidence" value="ECO:0007669"/>
    <property type="project" value="TreeGrafter"/>
</dbReference>
<dbReference type="GO" id="GO:0005775">
    <property type="term" value="C:vacuolar lumen"/>
    <property type="evidence" value="ECO:0007669"/>
    <property type="project" value="TreeGrafter"/>
</dbReference>
<keyword evidence="10" id="KW-0442">Lipid degradation</keyword>
<evidence type="ECO:0000256" key="14">
    <source>
        <dbReference type="ARBA" id="ARBA00023098"/>
    </source>
</evidence>
<protein>
    <recommendedName>
        <fullName evidence="6">triacylglycerol lipase</fullName>
        <ecNumber evidence="6">3.1.1.3</ecNumber>
    </recommendedName>
    <alternativeName>
        <fullName evidence="18">Autophagy-related protein 15</fullName>
    </alternativeName>
</protein>
<dbReference type="GO" id="GO:0034727">
    <property type="term" value="P:piecemeal microautophagy of the nucleus"/>
    <property type="evidence" value="ECO:0007669"/>
    <property type="project" value="TreeGrafter"/>
</dbReference>
<evidence type="ECO:0000256" key="15">
    <source>
        <dbReference type="ARBA" id="ARBA00023136"/>
    </source>
</evidence>
<evidence type="ECO:0000256" key="2">
    <source>
        <dbReference type="ARBA" id="ARBA00004270"/>
    </source>
</evidence>
<keyword evidence="12" id="KW-1133">Transmembrane helix</keyword>
<evidence type="ECO:0000313" key="20">
    <source>
        <dbReference type="EMBL" id="KZV88464.1"/>
    </source>
</evidence>
<dbReference type="STRING" id="1314781.A0A165F6E4"/>
<dbReference type="AlphaFoldDB" id="A0A165F6E4"/>
<evidence type="ECO:0000256" key="13">
    <source>
        <dbReference type="ARBA" id="ARBA00023006"/>
    </source>
</evidence>
<name>A0A165F6E4_EXIGL</name>
<evidence type="ECO:0000256" key="17">
    <source>
        <dbReference type="ARBA" id="ARBA00024663"/>
    </source>
</evidence>
<dbReference type="Pfam" id="PF01764">
    <property type="entry name" value="Lipase_3"/>
    <property type="match status" value="1"/>
</dbReference>
<evidence type="ECO:0000256" key="9">
    <source>
        <dbReference type="ARBA" id="ARBA00022801"/>
    </source>
</evidence>
<proteinExistence type="inferred from homology"/>
<keyword evidence="16" id="KW-0325">Glycoprotein</keyword>
<dbReference type="InterPro" id="IPR050805">
    <property type="entry name" value="ATG15_Lipase"/>
</dbReference>
<keyword evidence="9 20" id="KW-0378">Hydrolase</keyword>
<evidence type="ECO:0000256" key="4">
    <source>
        <dbReference type="ARBA" id="ARBA00010701"/>
    </source>
</evidence>
<dbReference type="FunCoup" id="A0A165F6E4">
    <property type="interactions" value="72"/>
</dbReference>
<evidence type="ECO:0000256" key="16">
    <source>
        <dbReference type="ARBA" id="ARBA00023180"/>
    </source>
</evidence>
<dbReference type="CDD" id="cd00519">
    <property type="entry name" value="Lipase_3"/>
    <property type="match status" value="1"/>
</dbReference>
<dbReference type="InterPro" id="IPR029058">
    <property type="entry name" value="AB_hydrolase_fold"/>
</dbReference>
<keyword evidence="7" id="KW-0812">Transmembrane</keyword>
<organism evidence="20 21">
    <name type="scientific">Exidia glandulosa HHB12029</name>
    <dbReference type="NCBI Taxonomy" id="1314781"/>
    <lineage>
        <taxon>Eukaryota</taxon>
        <taxon>Fungi</taxon>
        <taxon>Dikarya</taxon>
        <taxon>Basidiomycota</taxon>
        <taxon>Agaricomycotina</taxon>
        <taxon>Agaricomycetes</taxon>
        <taxon>Auriculariales</taxon>
        <taxon>Exidiaceae</taxon>
        <taxon>Exidia</taxon>
    </lineage>
</organism>
<dbReference type="SUPFAM" id="SSF53474">
    <property type="entry name" value="alpha/beta-Hydrolases"/>
    <property type="match status" value="1"/>
</dbReference>
<evidence type="ECO:0000256" key="18">
    <source>
        <dbReference type="ARBA" id="ARBA00029828"/>
    </source>
</evidence>
<evidence type="ECO:0000256" key="10">
    <source>
        <dbReference type="ARBA" id="ARBA00022963"/>
    </source>
</evidence>
<dbReference type="GO" id="GO:0034496">
    <property type="term" value="P:multivesicular body membrane disassembly"/>
    <property type="evidence" value="ECO:0007669"/>
    <property type="project" value="TreeGrafter"/>
</dbReference>
<comment type="catalytic activity">
    <reaction evidence="1">
        <text>a triacylglycerol + H2O = a diacylglycerol + a fatty acid + H(+)</text>
        <dbReference type="Rhea" id="RHEA:12044"/>
        <dbReference type="ChEBI" id="CHEBI:15377"/>
        <dbReference type="ChEBI" id="CHEBI:15378"/>
        <dbReference type="ChEBI" id="CHEBI:17855"/>
        <dbReference type="ChEBI" id="CHEBI:18035"/>
        <dbReference type="ChEBI" id="CHEBI:28868"/>
        <dbReference type="EC" id="3.1.1.3"/>
    </reaction>
</comment>
<comment type="subunit">
    <text evidence="5">Binds to both phosphatidylinositol (PI) and phosphatidylinositol 3,5-bisphosphate (PIP2).</text>
</comment>
<dbReference type="PANTHER" id="PTHR47175">
    <property type="entry name" value="LIPASE ATG15-RELATED"/>
    <property type="match status" value="1"/>
</dbReference>
<dbReference type="EMBL" id="KV426099">
    <property type="protein sequence ID" value="KZV88464.1"/>
    <property type="molecule type" value="Genomic_DNA"/>
</dbReference>
<comment type="subcellular location">
    <subcellularLocation>
        <location evidence="3">Endosome</location>
        <location evidence="3">Multivesicular body membrane</location>
        <topology evidence="3">Single-pass type II membrane protein</topology>
    </subcellularLocation>
    <subcellularLocation>
        <location evidence="2">Prevacuolar compartment membrane</location>
        <topology evidence="2">Single-pass type II membrane protein</topology>
    </subcellularLocation>
</comment>
<dbReference type="InterPro" id="IPR002921">
    <property type="entry name" value="Fungal_lipase-type"/>
</dbReference>
<evidence type="ECO:0000256" key="6">
    <source>
        <dbReference type="ARBA" id="ARBA00013279"/>
    </source>
</evidence>
<evidence type="ECO:0000256" key="12">
    <source>
        <dbReference type="ARBA" id="ARBA00022989"/>
    </source>
</evidence>
<dbReference type="GO" id="GO:0046461">
    <property type="term" value="P:neutral lipid catabolic process"/>
    <property type="evidence" value="ECO:0007669"/>
    <property type="project" value="TreeGrafter"/>
</dbReference>
<evidence type="ECO:0000256" key="1">
    <source>
        <dbReference type="ARBA" id="ARBA00001024"/>
    </source>
</evidence>
<reference evidence="20 21" key="1">
    <citation type="journal article" date="2016" name="Mol. Biol. Evol.">
        <title>Comparative Genomics of Early-Diverging Mushroom-Forming Fungi Provides Insights into the Origins of Lignocellulose Decay Capabilities.</title>
        <authorList>
            <person name="Nagy L.G."/>
            <person name="Riley R."/>
            <person name="Tritt A."/>
            <person name="Adam C."/>
            <person name="Daum C."/>
            <person name="Floudas D."/>
            <person name="Sun H."/>
            <person name="Yadav J.S."/>
            <person name="Pangilinan J."/>
            <person name="Larsson K.H."/>
            <person name="Matsuura K."/>
            <person name="Barry K."/>
            <person name="Labutti K."/>
            <person name="Kuo R."/>
            <person name="Ohm R.A."/>
            <person name="Bhattacharya S.S."/>
            <person name="Shirouzu T."/>
            <person name="Yoshinaga Y."/>
            <person name="Martin F.M."/>
            <person name="Grigoriev I.V."/>
            <person name="Hibbett D.S."/>
        </authorList>
    </citation>
    <scope>NUCLEOTIDE SEQUENCE [LARGE SCALE GENOMIC DNA]</scope>
    <source>
        <strain evidence="20 21">HHB12029</strain>
    </source>
</reference>
<keyword evidence="13" id="KW-0072">Autophagy</keyword>
<gene>
    <name evidence="20" type="ORF">EXIGLDRAFT_174829</name>
</gene>
<dbReference type="EC" id="3.1.1.3" evidence="6"/>
<evidence type="ECO:0000256" key="7">
    <source>
        <dbReference type="ARBA" id="ARBA00022692"/>
    </source>
</evidence>
<evidence type="ECO:0000259" key="19">
    <source>
        <dbReference type="Pfam" id="PF01764"/>
    </source>
</evidence>
<keyword evidence="11" id="KW-0735">Signal-anchor</keyword>
<feature type="domain" description="Fungal lipase-type" evidence="19">
    <location>
        <begin position="239"/>
        <end position="266"/>
    </location>
</feature>